<proteinExistence type="predicted"/>
<evidence type="ECO:0000313" key="2">
    <source>
        <dbReference type="Proteomes" id="UP000282837"/>
    </source>
</evidence>
<dbReference type="AlphaFoldDB" id="A0A3S2X228"/>
<organism evidence="1 2">
    <name type="scientific">Novosphingobium umbonatum</name>
    <dbReference type="NCBI Taxonomy" id="1908524"/>
    <lineage>
        <taxon>Bacteria</taxon>
        <taxon>Pseudomonadati</taxon>
        <taxon>Pseudomonadota</taxon>
        <taxon>Alphaproteobacteria</taxon>
        <taxon>Sphingomonadales</taxon>
        <taxon>Sphingomonadaceae</taxon>
        <taxon>Novosphingobium</taxon>
    </lineage>
</organism>
<dbReference type="OrthoDB" id="7390151at2"/>
<protein>
    <submittedName>
        <fullName evidence="1">Uncharacterized protein</fullName>
    </submittedName>
</protein>
<reference evidence="1 2" key="1">
    <citation type="submission" date="2019-01" db="EMBL/GenBank/DDBJ databases">
        <authorList>
            <person name="Chen W.-M."/>
        </authorList>
    </citation>
    <scope>NUCLEOTIDE SEQUENCE [LARGE SCALE GENOMIC DNA]</scope>
    <source>
        <strain evidence="1 2">FSY-9</strain>
    </source>
</reference>
<keyword evidence="2" id="KW-1185">Reference proteome</keyword>
<name>A0A3S2X228_9SPHN</name>
<gene>
    <name evidence="1" type="ORF">EOE18_15020</name>
</gene>
<comment type="caution">
    <text evidence="1">The sequence shown here is derived from an EMBL/GenBank/DDBJ whole genome shotgun (WGS) entry which is preliminary data.</text>
</comment>
<accession>A0A3S2X228</accession>
<evidence type="ECO:0000313" key="1">
    <source>
        <dbReference type="EMBL" id="RVU03684.1"/>
    </source>
</evidence>
<dbReference type="Proteomes" id="UP000282837">
    <property type="component" value="Unassembled WGS sequence"/>
</dbReference>
<dbReference type="EMBL" id="SACO01000013">
    <property type="protein sequence ID" value="RVU03684.1"/>
    <property type="molecule type" value="Genomic_DNA"/>
</dbReference>
<sequence length="205" mass="21513">MGPDTGSRLLIVPALFDEGHKLRRFTLEVMRRLVGAGLGCVLPDLPGLNESLAPLEAQTPETWRGAMAAAAAHFTCSHVLAMRGGCLVAPDLPGWFYAPLAGANQQRQMLRARIITAREAGREETQDGLLAQGREQGLELAGYRLGAAFLQSFGALVPEAGNQISTISQDQLGGAGLWMRAEAGENAAQADALAAIVAVALKGQG</sequence>